<dbReference type="InParanoid" id="K4A3R2"/>
<keyword evidence="3" id="KW-1185">Reference proteome</keyword>
<dbReference type="Gramene" id="KQL24689">
    <property type="protein sequence ID" value="KQL24689"/>
    <property type="gene ID" value="SETIT_033515mg"/>
</dbReference>
<reference evidence="2" key="2">
    <citation type="submission" date="2018-08" db="UniProtKB">
        <authorList>
            <consortium name="EnsemblPlants"/>
        </authorList>
    </citation>
    <scope>IDENTIFICATION</scope>
    <source>
        <strain evidence="2">Yugu1</strain>
    </source>
</reference>
<organism evidence="2 3">
    <name type="scientific">Setaria italica</name>
    <name type="common">Foxtail millet</name>
    <name type="synonym">Panicum italicum</name>
    <dbReference type="NCBI Taxonomy" id="4555"/>
    <lineage>
        <taxon>Eukaryota</taxon>
        <taxon>Viridiplantae</taxon>
        <taxon>Streptophyta</taxon>
        <taxon>Embryophyta</taxon>
        <taxon>Tracheophyta</taxon>
        <taxon>Spermatophyta</taxon>
        <taxon>Magnoliopsida</taxon>
        <taxon>Liliopsida</taxon>
        <taxon>Poales</taxon>
        <taxon>Poaceae</taxon>
        <taxon>PACMAD clade</taxon>
        <taxon>Panicoideae</taxon>
        <taxon>Panicodae</taxon>
        <taxon>Paniceae</taxon>
        <taxon>Cenchrinae</taxon>
        <taxon>Setaria</taxon>
    </lineage>
</organism>
<feature type="region of interest" description="Disordered" evidence="1">
    <location>
        <begin position="1"/>
        <end position="57"/>
    </location>
</feature>
<dbReference type="EMBL" id="AGNK02001115">
    <property type="status" value="NOT_ANNOTATED_CDS"/>
    <property type="molecule type" value="Genomic_DNA"/>
</dbReference>
<dbReference type="EnsemblPlants" id="KQL24689">
    <property type="protein sequence ID" value="KQL24689"/>
    <property type="gene ID" value="SETIT_033515mg"/>
</dbReference>
<evidence type="ECO:0000256" key="1">
    <source>
        <dbReference type="SAM" id="MobiDB-lite"/>
    </source>
</evidence>
<feature type="compositionally biased region" description="Pro residues" evidence="1">
    <location>
        <begin position="26"/>
        <end position="36"/>
    </location>
</feature>
<dbReference type="Proteomes" id="UP000004995">
    <property type="component" value="Unassembled WGS sequence"/>
</dbReference>
<proteinExistence type="predicted"/>
<reference evidence="3" key="1">
    <citation type="journal article" date="2012" name="Nat. Biotechnol.">
        <title>Reference genome sequence of the model plant Setaria.</title>
        <authorList>
            <person name="Bennetzen J.L."/>
            <person name="Schmutz J."/>
            <person name="Wang H."/>
            <person name="Percifield R."/>
            <person name="Hawkins J."/>
            <person name="Pontaroli A.C."/>
            <person name="Estep M."/>
            <person name="Feng L."/>
            <person name="Vaughn J.N."/>
            <person name="Grimwood J."/>
            <person name="Jenkins J."/>
            <person name="Barry K."/>
            <person name="Lindquist E."/>
            <person name="Hellsten U."/>
            <person name="Deshpande S."/>
            <person name="Wang X."/>
            <person name="Wu X."/>
            <person name="Mitros T."/>
            <person name="Triplett J."/>
            <person name="Yang X."/>
            <person name="Ye C.Y."/>
            <person name="Mauro-Herrera M."/>
            <person name="Wang L."/>
            <person name="Li P."/>
            <person name="Sharma M."/>
            <person name="Sharma R."/>
            <person name="Ronald P.C."/>
            <person name="Panaud O."/>
            <person name="Kellogg E.A."/>
            <person name="Brutnell T.P."/>
            <person name="Doust A.N."/>
            <person name="Tuskan G.A."/>
            <person name="Rokhsar D."/>
            <person name="Devos K.M."/>
        </authorList>
    </citation>
    <scope>NUCLEOTIDE SEQUENCE [LARGE SCALE GENOMIC DNA]</scope>
    <source>
        <strain evidence="3">cv. Yugu1</strain>
    </source>
</reference>
<evidence type="ECO:0000313" key="3">
    <source>
        <dbReference type="Proteomes" id="UP000004995"/>
    </source>
</evidence>
<sequence length="81" mass="8951">MHARTRARGSGFSHGFPRPARDKPSPKSPYRPPPRRGPTNVAASDRARNSQVAGDRAVKAACFRPRQSAPLRPVRLHVEET</sequence>
<protein>
    <submittedName>
        <fullName evidence="2">Uncharacterized protein</fullName>
    </submittedName>
</protein>
<dbReference type="HOGENOM" id="CLU_2578402_0_0_1"/>
<accession>K4A3R2</accession>
<name>K4A3R2_SETIT</name>
<dbReference type="AlphaFoldDB" id="K4A3R2"/>
<evidence type="ECO:0000313" key="2">
    <source>
        <dbReference type="EnsemblPlants" id="KQL24689"/>
    </source>
</evidence>